<comment type="similarity">
    <text evidence="1">Belongs to the 'phage' integrase family.</text>
</comment>
<evidence type="ECO:0000259" key="5">
    <source>
        <dbReference type="PROSITE" id="PS51898"/>
    </source>
</evidence>
<evidence type="ECO:0000313" key="7">
    <source>
        <dbReference type="Proteomes" id="UP000294835"/>
    </source>
</evidence>
<dbReference type="SUPFAM" id="SSF56349">
    <property type="entry name" value="DNA breaking-rejoining enzymes"/>
    <property type="match status" value="1"/>
</dbReference>
<accession>A0A4R2Q7R6</accession>
<dbReference type="OrthoDB" id="9808346at2"/>
<evidence type="ECO:0000313" key="6">
    <source>
        <dbReference type="EMBL" id="TCP43958.1"/>
    </source>
</evidence>
<sequence length="353" mass="39474">MALKLFRRKPGGNWIIRGKLAGKSVYESSGTSERRLAEAKRVRLEREILERECLGREATITFAEAALAYVEAGGSPRFLDRILRYAGPDTLLRDVNNAWVREAAEALYPDCAPATIDRQLVTPVSAVVNMAAEDDLCPPRRFRKRAKDRARVRWITPEEAEALLAAVRELQPHTLRPVALMLGGGLRSGEALRVARADIREATGEVWIPETKNGEPRMIRLPRRALDLLRAEPLPEEGPVCRTPKGEPYVLRENGGGQIAAAFAKVVAAADLDPREVTPHVLRHTWATWYHAATRDFGALMDLGGWKTPAMANRYRKLAPEDLADRLLARGWDFTRADFRAPRLVETIIARGR</sequence>
<feature type="domain" description="Tyr recombinase" evidence="5">
    <location>
        <begin position="150"/>
        <end position="328"/>
    </location>
</feature>
<dbReference type="PANTHER" id="PTHR30349:SF41">
    <property type="entry name" value="INTEGRASE_RECOMBINASE PROTEIN MJ0367-RELATED"/>
    <property type="match status" value="1"/>
</dbReference>
<proteinExistence type="inferred from homology"/>
<evidence type="ECO:0000256" key="2">
    <source>
        <dbReference type="ARBA" id="ARBA00022908"/>
    </source>
</evidence>
<protein>
    <submittedName>
        <fullName evidence="6">Phage integrase family protein</fullName>
    </submittedName>
</protein>
<dbReference type="InterPro" id="IPR013762">
    <property type="entry name" value="Integrase-like_cat_sf"/>
</dbReference>
<dbReference type="RefSeq" id="WP_132460123.1">
    <property type="nucleotide sequence ID" value="NZ_SLXP01000001.1"/>
</dbReference>
<dbReference type="GO" id="GO:0015074">
    <property type="term" value="P:DNA integration"/>
    <property type="evidence" value="ECO:0007669"/>
    <property type="project" value="UniProtKB-KW"/>
</dbReference>
<dbReference type="InterPro" id="IPR050090">
    <property type="entry name" value="Tyrosine_recombinase_XerCD"/>
</dbReference>
<dbReference type="GO" id="GO:0003677">
    <property type="term" value="F:DNA binding"/>
    <property type="evidence" value="ECO:0007669"/>
    <property type="project" value="UniProtKB-KW"/>
</dbReference>
<dbReference type="Proteomes" id="UP000294835">
    <property type="component" value="Unassembled WGS sequence"/>
</dbReference>
<dbReference type="EMBL" id="SLXP01000001">
    <property type="protein sequence ID" value="TCP43958.1"/>
    <property type="molecule type" value="Genomic_DNA"/>
</dbReference>
<name>A0A4R2Q7R6_9RHOB</name>
<keyword evidence="7" id="KW-1185">Reference proteome</keyword>
<dbReference type="PROSITE" id="PS51898">
    <property type="entry name" value="TYR_RECOMBINASE"/>
    <property type="match status" value="1"/>
</dbReference>
<reference evidence="6 7" key="1">
    <citation type="submission" date="2019-03" db="EMBL/GenBank/DDBJ databases">
        <title>Genomic Encyclopedia of Type Strains, Phase IV (KMG-IV): sequencing the most valuable type-strain genomes for metagenomic binning, comparative biology and taxonomic classification.</title>
        <authorList>
            <person name="Goeker M."/>
        </authorList>
    </citation>
    <scope>NUCLEOTIDE SEQUENCE [LARGE SCALE GENOMIC DNA]</scope>
    <source>
        <strain evidence="6 7">DSM 18063</strain>
    </source>
</reference>
<evidence type="ECO:0000256" key="3">
    <source>
        <dbReference type="ARBA" id="ARBA00023125"/>
    </source>
</evidence>
<keyword evidence="4" id="KW-0233">DNA recombination</keyword>
<dbReference type="GO" id="GO:0006310">
    <property type="term" value="P:DNA recombination"/>
    <property type="evidence" value="ECO:0007669"/>
    <property type="project" value="UniProtKB-KW"/>
</dbReference>
<dbReference type="Gene3D" id="1.10.443.10">
    <property type="entry name" value="Intergrase catalytic core"/>
    <property type="match status" value="1"/>
</dbReference>
<dbReference type="Pfam" id="PF00589">
    <property type="entry name" value="Phage_integrase"/>
    <property type="match status" value="1"/>
</dbReference>
<organism evidence="6 7">
    <name type="scientific">Rhodovulum marinum</name>
    <dbReference type="NCBI Taxonomy" id="320662"/>
    <lineage>
        <taxon>Bacteria</taxon>
        <taxon>Pseudomonadati</taxon>
        <taxon>Pseudomonadota</taxon>
        <taxon>Alphaproteobacteria</taxon>
        <taxon>Rhodobacterales</taxon>
        <taxon>Paracoccaceae</taxon>
        <taxon>Rhodovulum</taxon>
    </lineage>
</organism>
<gene>
    <name evidence="6" type="ORF">EV662_10142</name>
</gene>
<keyword evidence="2" id="KW-0229">DNA integration</keyword>
<evidence type="ECO:0000256" key="4">
    <source>
        <dbReference type="ARBA" id="ARBA00023172"/>
    </source>
</evidence>
<dbReference type="PANTHER" id="PTHR30349">
    <property type="entry name" value="PHAGE INTEGRASE-RELATED"/>
    <property type="match status" value="1"/>
</dbReference>
<keyword evidence="3" id="KW-0238">DNA-binding</keyword>
<evidence type="ECO:0000256" key="1">
    <source>
        <dbReference type="ARBA" id="ARBA00008857"/>
    </source>
</evidence>
<comment type="caution">
    <text evidence="6">The sequence shown here is derived from an EMBL/GenBank/DDBJ whole genome shotgun (WGS) entry which is preliminary data.</text>
</comment>
<dbReference type="InterPro" id="IPR011010">
    <property type="entry name" value="DNA_brk_join_enz"/>
</dbReference>
<dbReference type="InterPro" id="IPR002104">
    <property type="entry name" value="Integrase_catalytic"/>
</dbReference>
<dbReference type="AlphaFoldDB" id="A0A4R2Q7R6"/>